<accession>K3W6U1</accession>
<dbReference type="eggNOG" id="ENOG502T3AI">
    <property type="taxonomic scope" value="Eukaryota"/>
</dbReference>
<dbReference type="Pfam" id="PF00397">
    <property type="entry name" value="WW"/>
    <property type="match status" value="4"/>
</dbReference>
<sequence length="432" mass="48206">MTEGGGAWGKFVDDDTQTPYYYNRSTGESSWEVPEGFVESEGGAGDDEGEQEAAVKVPKWRKYFDDSVGKPYYYDEANEVTQWEEPEGFVDVTSDDDEDGNEHDSESDDDEEQPPVRDAKTKAERNEGADQADEPEQVSAPAAAVETQSIEGGPVAAANDPAPHNTTTPRATVEHKWVKHIDASSGKPYYHDTISGKTQWEEPADFMDAPPMSAAAAEYQAHLARVRTERLTRVTQQVLDPTGSLGRLNAILSGIDSGNTTAPVPEDDDVDGAQPQGNVKKAEWQQHVDPHTQRFYYHNAVTGVTQWQKPDAPIMSGLADWVPPEVSDPQQDAANRKTVSGVNYTAKAKFNRITGKYEQMGGDDYWHSMGVANDKAGRQMSHFFNMTDLEKNREEAKLLKEKLKRKNIDWKKVAAEKKAKKQKQKNEWMYQD</sequence>
<feature type="region of interest" description="Disordered" evidence="1">
    <location>
        <begin position="1"/>
        <end position="58"/>
    </location>
</feature>
<dbReference type="Proteomes" id="UP000019132">
    <property type="component" value="Unassembled WGS sequence"/>
</dbReference>
<dbReference type="HOGENOM" id="CLU_662939_0_0_1"/>
<dbReference type="PROSITE" id="PS01159">
    <property type="entry name" value="WW_DOMAIN_1"/>
    <property type="match status" value="4"/>
</dbReference>
<dbReference type="STRING" id="431595.K3W6U1"/>
<dbReference type="EnsemblProtists" id="PYU1_T000682">
    <property type="protein sequence ID" value="PYU1_T000682"/>
    <property type="gene ID" value="PYU1_G000682"/>
</dbReference>
<feature type="domain" description="WW" evidence="2">
    <location>
        <begin position="284"/>
        <end position="312"/>
    </location>
</feature>
<dbReference type="Gene3D" id="2.20.70.10">
    <property type="match status" value="4"/>
</dbReference>
<feature type="region of interest" description="Disordered" evidence="1">
    <location>
        <begin position="78"/>
        <end position="147"/>
    </location>
</feature>
<name>K3W6U1_GLOUD</name>
<evidence type="ECO:0000313" key="4">
    <source>
        <dbReference type="Proteomes" id="UP000019132"/>
    </source>
</evidence>
<reference evidence="3" key="3">
    <citation type="submission" date="2015-02" db="UniProtKB">
        <authorList>
            <consortium name="EnsemblProtists"/>
        </authorList>
    </citation>
    <scope>IDENTIFICATION</scope>
    <source>
        <strain evidence="3">DAOM BR144</strain>
    </source>
</reference>
<dbReference type="CDD" id="cd00201">
    <property type="entry name" value="WW"/>
    <property type="match status" value="3"/>
</dbReference>
<dbReference type="OMA" id="DYWAKAG"/>
<reference evidence="4" key="2">
    <citation type="submission" date="2010-04" db="EMBL/GenBank/DDBJ databases">
        <authorList>
            <person name="Buell R."/>
            <person name="Hamilton J."/>
            <person name="Hostetler J."/>
        </authorList>
    </citation>
    <scope>NUCLEOTIDE SEQUENCE [LARGE SCALE GENOMIC DNA]</scope>
    <source>
        <strain evidence="4">DAOM:BR144</strain>
    </source>
</reference>
<dbReference type="SUPFAM" id="SSF51045">
    <property type="entry name" value="WW domain"/>
    <property type="match status" value="4"/>
</dbReference>
<dbReference type="AlphaFoldDB" id="K3W6U1"/>
<feature type="compositionally biased region" description="Basic and acidic residues" evidence="1">
    <location>
        <begin position="114"/>
        <end position="128"/>
    </location>
</feature>
<evidence type="ECO:0000256" key="1">
    <source>
        <dbReference type="SAM" id="MobiDB-lite"/>
    </source>
</evidence>
<keyword evidence="4" id="KW-1185">Reference proteome</keyword>
<feature type="domain" description="WW" evidence="2">
    <location>
        <begin position="60"/>
        <end position="88"/>
    </location>
</feature>
<dbReference type="SMART" id="SM00456">
    <property type="entry name" value="WW"/>
    <property type="match status" value="4"/>
</dbReference>
<proteinExistence type="predicted"/>
<dbReference type="InParanoid" id="K3W6U1"/>
<dbReference type="InterPro" id="IPR001202">
    <property type="entry name" value="WW_dom"/>
</dbReference>
<reference evidence="4" key="1">
    <citation type="journal article" date="2010" name="Genome Biol.">
        <title>Genome sequence of the necrotrophic plant pathogen Pythium ultimum reveals original pathogenicity mechanisms and effector repertoire.</title>
        <authorList>
            <person name="Levesque C.A."/>
            <person name="Brouwer H."/>
            <person name="Cano L."/>
            <person name="Hamilton J.P."/>
            <person name="Holt C."/>
            <person name="Huitema E."/>
            <person name="Raffaele S."/>
            <person name="Robideau G.P."/>
            <person name="Thines M."/>
            <person name="Win J."/>
            <person name="Zerillo M.M."/>
            <person name="Beakes G.W."/>
            <person name="Boore J.L."/>
            <person name="Busam D."/>
            <person name="Dumas B."/>
            <person name="Ferriera S."/>
            <person name="Fuerstenberg S.I."/>
            <person name="Gachon C.M."/>
            <person name="Gaulin E."/>
            <person name="Govers F."/>
            <person name="Grenville-Briggs L."/>
            <person name="Horner N."/>
            <person name="Hostetler J."/>
            <person name="Jiang R.H."/>
            <person name="Johnson J."/>
            <person name="Krajaejun T."/>
            <person name="Lin H."/>
            <person name="Meijer H.J."/>
            <person name="Moore B."/>
            <person name="Morris P."/>
            <person name="Phuntmart V."/>
            <person name="Puiu D."/>
            <person name="Shetty J."/>
            <person name="Stajich J.E."/>
            <person name="Tripathy S."/>
            <person name="Wawra S."/>
            <person name="van West P."/>
            <person name="Whitty B.R."/>
            <person name="Coutinho P.M."/>
            <person name="Henrissat B."/>
            <person name="Martin F."/>
            <person name="Thomas P.D."/>
            <person name="Tyler B.M."/>
            <person name="De Vries R.P."/>
            <person name="Kamoun S."/>
            <person name="Yandell M."/>
            <person name="Tisserat N."/>
            <person name="Buell C.R."/>
        </authorList>
    </citation>
    <scope>NUCLEOTIDE SEQUENCE</scope>
    <source>
        <strain evidence="4">DAOM:BR144</strain>
    </source>
</reference>
<dbReference type="EMBL" id="GL376620">
    <property type="status" value="NOT_ANNOTATED_CDS"/>
    <property type="molecule type" value="Genomic_DNA"/>
</dbReference>
<dbReference type="PANTHER" id="PTHR47852:SF2">
    <property type="entry name" value="WW DOMAIN-CONTAINING PROTEIN"/>
    <property type="match status" value="1"/>
</dbReference>
<feature type="compositionally biased region" description="Acidic residues" evidence="1">
    <location>
        <begin position="78"/>
        <end position="113"/>
    </location>
</feature>
<organism evidence="3 4">
    <name type="scientific">Globisporangium ultimum (strain ATCC 200006 / CBS 805.95 / DAOM BR144)</name>
    <name type="common">Pythium ultimum</name>
    <dbReference type="NCBI Taxonomy" id="431595"/>
    <lineage>
        <taxon>Eukaryota</taxon>
        <taxon>Sar</taxon>
        <taxon>Stramenopiles</taxon>
        <taxon>Oomycota</taxon>
        <taxon>Peronosporomycetes</taxon>
        <taxon>Pythiales</taxon>
        <taxon>Pythiaceae</taxon>
        <taxon>Globisporangium</taxon>
    </lineage>
</organism>
<feature type="domain" description="WW" evidence="2">
    <location>
        <begin position="8"/>
        <end position="36"/>
    </location>
</feature>
<feature type="compositionally biased region" description="Polar residues" evidence="1">
    <location>
        <begin position="17"/>
        <end position="29"/>
    </location>
</feature>
<dbReference type="InterPro" id="IPR036020">
    <property type="entry name" value="WW_dom_sf"/>
</dbReference>
<protein>
    <recommendedName>
        <fullName evidence="2">WW domain-containing protein</fullName>
    </recommendedName>
</protein>
<dbReference type="VEuPathDB" id="FungiDB:PYU1_G000682"/>
<evidence type="ECO:0000259" key="2">
    <source>
        <dbReference type="PROSITE" id="PS50020"/>
    </source>
</evidence>
<dbReference type="PROSITE" id="PS50020">
    <property type="entry name" value="WW_DOMAIN_2"/>
    <property type="match status" value="4"/>
</dbReference>
<feature type="domain" description="WW" evidence="2">
    <location>
        <begin position="171"/>
        <end position="205"/>
    </location>
</feature>
<evidence type="ECO:0000313" key="3">
    <source>
        <dbReference type="EnsemblProtists" id="PYU1_T000682"/>
    </source>
</evidence>
<dbReference type="PANTHER" id="PTHR47852">
    <property type="entry name" value="OS06G0298400 PROTEIN"/>
    <property type="match status" value="1"/>
</dbReference>